<accession>A0A356LB72</accession>
<evidence type="ECO:0000256" key="1">
    <source>
        <dbReference type="ARBA" id="ARBA00005323"/>
    </source>
</evidence>
<dbReference type="Pfam" id="PF01168">
    <property type="entry name" value="Ala_racemase_N"/>
    <property type="match status" value="1"/>
</dbReference>
<dbReference type="Proteomes" id="UP000264036">
    <property type="component" value="Unassembled WGS sequence"/>
</dbReference>
<dbReference type="InterPro" id="IPR001608">
    <property type="entry name" value="Ala_racemase_N"/>
</dbReference>
<evidence type="ECO:0000313" key="4">
    <source>
        <dbReference type="EMBL" id="HBP27811.1"/>
    </source>
</evidence>
<dbReference type="SUPFAM" id="SSF51419">
    <property type="entry name" value="PLP-binding barrel"/>
    <property type="match status" value="1"/>
</dbReference>
<evidence type="ECO:0000313" key="5">
    <source>
        <dbReference type="Proteomes" id="UP000264036"/>
    </source>
</evidence>
<dbReference type="InterPro" id="IPR029066">
    <property type="entry name" value="PLP-binding_barrel"/>
</dbReference>
<sequence>MSDLLPIQACTLKHFPAELATTAPETFAAARLNVYDNAFAFPLAVLNQPALEHNLQWMQRFARDKGVSLAPHGKTTMSPELFGQQLAAGAWGLTFATMFQAQTGIQAGAKRIIIANQVVCDADLRQLQSLLQMHPDLRIWFLVDSIEQVAYIEAWARRYSEDNQQQSIRFDCLLEIGIAGQRTGCRQLEQALALARCIHQSSVLALGGIECYEGNLATDTEKDKPAVDALMARCEAVARACAQQQLFDTDEIIISAGGSAIFDLVVPGLKISLDRPVRGVLRSGCYITHDHGVYKRHLAKVQEREHLQESLRAALEVWTMVQSVPEPGLALLTCGKRDISYDLTLPFVTGYAPVGERVRSAPEPTWQITALNDQHAYLHFDAAGPAPAVGDRIMLGISHPCTTFDKWKWMPVIDDTGQARSYITTRF</sequence>
<name>A0A356LB72_9BURK</name>
<dbReference type="InterPro" id="IPR026956">
    <property type="entry name" value="D-ser_dehydrat-like_dom"/>
</dbReference>
<dbReference type="Pfam" id="PF14031">
    <property type="entry name" value="D-ser_dehydrat"/>
    <property type="match status" value="1"/>
</dbReference>
<dbReference type="GO" id="GO:0016829">
    <property type="term" value="F:lyase activity"/>
    <property type="evidence" value="ECO:0007669"/>
    <property type="project" value="UniProtKB-KW"/>
</dbReference>
<protein>
    <submittedName>
        <fullName evidence="4">Amino acid deaminase</fullName>
    </submittedName>
</protein>
<keyword evidence="2" id="KW-0456">Lyase</keyword>
<dbReference type="AlphaFoldDB" id="A0A356LB72"/>
<dbReference type="CDD" id="cd06818">
    <property type="entry name" value="PLPDE_III_cryptic_DSD"/>
    <property type="match status" value="1"/>
</dbReference>
<proteinExistence type="inferred from homology"/>
<evidence type="ECO:0000259" key="3">
    <source>
        <dbReference type="SMART" id="SM01119"/>
    </source>
</evidence>
<comment type="similarity">
    <text evidence="1">Belongs to the DSD1 family.</text>
</comment>
<dbReference type="Gene3D" id="3.20.20.10">
    <property type="entry name" value="Alanine racemase"/>
    <property type="match status" value="1"/>
</dbReference>
<organism evidence="4 5">
    <name type="scientific">Advenella kashmirensis</name>
    <dbReference type="NCBI Taxonomy" id="310575"/>
    <lineage>
        <taxon>Bacteria</taxon>
        <taxon>Pseudomonadati</taxon>
        <taxon>Pseudomonadota</taxon>
        <taxon>Betaproteobacteria</taxon>
        <taxon>Burkholderiales</taxon>
        <taxon>Alcaligenaceae</taxon>
    </lineage>
</organism>
<feature type="domain" description="D-serine dehydratase-like" evidence="3">
    <location>
        <begin position="314"/>
        <end position="414"/>
    </location>
</feature>
<dbReference type="EMBL" id="DOEK01000003">
    <property type="protein sequence ID" value="HBP27811.1"/>
    <property type="molecule type" value="Genomic_DNA"/>
</dbReference>
<evidence type="ECO:0000256" key="2">
    <source>
        <dbReference type="ARBA" id="ARBA00023239"/>
    </source>
</evidence>
<dbReference type="InterPro" id="IPR051466">
    <property type="entry name" value="D-amino_acid_metab_enzyme"/>
</dbReference>
<comment type="caution">
    <text evidence="4">The sequence shown here is derived from an EMBL/GenBank/DDBJ whole genome shotgun (WGS) entry which is preliminary data.</text>
</comment>
<gene>
    <name evidence="4" type="ORF">DD666_00150</name>
</gene>
<dbReference type="SMART" id="SM01119">
    <property type="entry name" value="D-ser_dehydrat"/>
    <property type="match status" value="1"/>
</dbReference>
<reference evidence="4 5" key="1">
    <citation type="journal article" date="2018" name="Nat. Biotechnol.">
        <title>A standardized bacterial taxonomy based on genome phylogeny substantially revises the tree of life.</title>
        <authorList>
            <person name="Parks D.H."/>
            <person name="Chuvochina M."/>
            <person name="Waite D.W."/>
            <person name="Rinke C."/>
            <person name="Skarshewski A."/>
            <person name="Chaumeil P.A."/>
            <person name="Hugenholtz P."/>
        </authorList>
    </citation>
    <scope>NUCLEOTIDE SEQUENCE [LARGE SCALE GENOMIC DNA]</scope>
    <source>
        <strain evidence="4">UBA10707</strain>
    </source>
</reference>
<dbReference type="PANTHER" id="PTHR28004">
    <property type="entry name" value="ZGC:162816-RELATED"/>
    <property type="match status" value="1"/>
</dbReference>
<dbReference type="PANTHER" id="PTHR28004:SF8">
    <property type="entry name" value="D-SERINE DEAMINASE"/>
    <property type="match status" value="1"/>
</dbReference>
<dbReference type="InterPro" id="IPR042208">
    <property type="entry name" value="D-ser_dehydrat-like_sf"/>
</dbReference>
<dbReference type="Gene3D" id="2.40.37.20">
    <property type="entry name" value="D-serine dehydratase-like domain"/>
    <property type="match status" value="1"/>
</dbReference>